<dbReference type="AlphaFoldDB" id="M1UZ28"/>
<dbReference type="OrthoDB" id="4557045at2"/>
<gene>
    <name evidence="3" type="ORF">H924_07355</name>
</gene>
<feature type="transmembrane region" description="Helical" evidence="2">
    <location>
        <begin position="15"/>
        <end position="37"/>
    </location>
</feature>
<keyword evidence="2" id="KW-0812">Transmembrane</keyword>
<dbReference type="HOGENOM" id="CLU_1445384_0_0_11"/>
<dbReference type="KEGG" id="ccn:H924_07355"/>
<protein>
    <submittedName>
        <fullName evidence="3">Uncharacterized protein</fullName>
    </submittedName>
</protein>
<dbReference type="Proteomes" id="UP000011760">
    <property type="component" value="Chromosome"/>
</dbReference>
<accession>M1UZ28</accession>
<keyword evidence="4" id="KW-1185">Reference proteome</keyword>
<evidence type="ECO:0000313" key="3">
    <source>
        <dbReference type="EMBL" id="AGG66913.1"/>
    </source>
</evidence>
<feature type="compositionally biased region" description="Low complexity" evidence="1">
    <location>
        <begin position="47"/>
        <end position="74"/>
    </location>
</feature>
<name>M1UZ28_9CORY</name>
<dbReference type="eggNOG" id="ENOG5030JI7">
    <property type="taxonomic scope" value="Bacteria"/>
</dbReference>
<keyword evidence="2" id="KW-1133">Transmembrane helix</keyword>
<feature type="region of interest" description="Disordered" evidence="1">
    <location>
        <begin position="39"/>
        <end position="75"/>
    </location>
</feature>
<sequence>MTDQSDKDRRAKIKILKILGIIIAVIFAFIIFVSVVGSSGSDDEATTSETPTSETPTSEAATSETVAAQETTSENVMPWTRHEMCQPDDGTAAMLTGVLHDQSLTLANAQLIKDGSDTWIGASLVRPDGEFESRSDVWLLQDGALYSVSSGAQSNSWAVQNPDSTYGMANEYAAGVDRCVVAESMGK</sequence>
<evidence type="ECO:0000256" key="1">
    <source>
        <dbReference type="SAM" id="MobiDB-lite"/>
    </source>
</evidence>
<evidence type="ECO:0000256" key="2">
    <source>
        <dbReference type="SAM" id="Phobius"/>
    </source>
</evidence>
<reference evidence="3 4" key="1">
    <citation type="submission" date="2013-02" db="EMBL/GenBank/DDBJ databases">
        <title>The complete genome sequence of Corynebacterium callunae DSM 20147.</title>
        <authorList>
            <person name="Ruckert C."/>
            <person name="Albersmeier A."/>
            <person name="Kalinowski J."/>
        </authorList>
    </citation>
    <scope>NUCLEOTIDE SEQUENCE [LARGE SCALE GENOMIC DNA]</scope>
    <source>
        <strain evidence="3 4">DSM 20147</strain>
    </source>
</reference>
<evidence type="ECO:0000313" key="4">
    <source>
        <dbReference type="Proteomes" id="UP000011760"/>
    </source>
</evidence>
<dbReference type="PATRIC" id="fig|1121353.3.peg.1499"/>
<proteinExistence type="predicted"/>
<dbReference type="RefSeq" id="WP_015651344.1">
    <property type="nucleotide sequence ID" value="NC_020506.1"/>
</dbReference>
<keyword evidence="2" id="KW-0472">Membrane</keyword>
<organism evidence="3 4">
    <name type="scientific">Corynebacterium callunae DSM 20147</name>
    <dbReference type="NCBI Taxonomy" id="1121353"/>
    <lineage>
        <taxon>Bacteria</taxon>
        <taxon>Bacillati</taxon>
        <taxon>Actinomycetota</taxon>
        <taxon>Actinomycetes</taxon>
        <taxon>Mycobacteriales</taxon>
        <taxon>Corynebacteriaceae</taxon>
        <taxon>Corynebacterium</taxon>
    </lineage>
</organism>
<dbReference type="STRING" id="1121353.H924_07355"/>
<dbReference type="EMBL" id="CP004354">
    <property type="protein sequence ID" value="AGG66913.1"/>
    <property type="molecule type" value="Genomic_DNA"/>
</dbReference>